<accession>A0A087BZV7</accession>
<dbReference type="GeneID" id="93095335"/>
<sequence>MTTTRGEADLTVEHQPDRVRITVDQSGRQTVIAMPATTAMELARRITASAALAMTEEA</sequence>
<dbReference type="STRING" id="1437603.GCA_000771525_00337"/>
<organism evidence="1 2">
    <name type="scientific">Bifidobacterium mongoliense DSM 21395</name>
    <dbReference type="NCBI Taxonomy" id="1437603"/>
    <lineage>
        <taxon>Bacteria</taxon>
        <taxon>Bacillati</taxon>
        <taxon>Actinomycetota</taxon>
        <taxon>Actinomycetes</taxon>
        <taxon>Bifidobacteriales</taxon>
        <taxon>Bifidobacteriaceae</taxon>
        <taxon>Bifidobacterium</taxon>
    </lineage>
</organism>
<comment type="caution">
    <text evidence="1">The sequence shown here is derived from an EMBL/GenBank/DDBJ whole genome shotgun (WGS) entry which is preliminary data.</text>
</comment>
<dbReference type="EMBL" id="JGZE01000013">
    <property type="protein sequence ID" value="KFI76557.1"/>
    <property type="molecule type" value="Genomic_DNA"/>
</dbReference>
<name>A0A087BZV7_9BIFI</name>
<dbReference type="AlphaFoldDB" id="A0A087BZV7"/>
<evidence type="ECO:0000313" key="2">
    <source>
        <dbReference type="Proteomes" id="UP000029082"/>
    </source>
</evidence>
<protein>
    <submittedName>
        <fullName evidence="1">Uncharacterized protein</fullName>
    </submittedName>
</protein>
<gene>
    <name evidence="1" type="ORF">BMON_1153</name>
</gene>
<evidence type="ECO:0000313" key="1">
    <source>
        <dbReference type="EMBL" id="KFI76557.1"/>
    </source>
</evidence>
<proteinExistence type="predicted"/>
<reference evidence="1 2" key="1">
    <citation type="submission" date="2014-03" db="EMBL/GenBank/DDBJ databases">
        <title>Genomics of Bifidobacteria.</title>
        <authorList>
            <person name="Ventura M."/>
            <person name="Milani C."/>
            <person name="Lugli G.A."/>
        </authorList>
    </citation>
    <scope>NUCLEOTIDE SEQUENCE [LARGE SCALE GENOMIC DNA]</scope>
    <source>
        <strain evidence="1 2">DSM 21395</strain>
    </source>
</reference>
<dbReference type="RefSeq" id="WP_156098625.1">
    <property type="nucleotide sequence ID" value="NZ_JDUO01000011.1"/>
</dbReference>
<keyword evidence="2" id="KW-1185">Reference proteome</keyword>
<dbReference type="Proteomes" id="UP000029082">
    <property type="component" value="Unassembled WGS sequence"/>
</dbReference>